<feature type="transmembrane region" description="Helical" evidence="1">
    <location>
        <begin position="56"/>
        <end position="75"/>
    </location>
</feature>
<feature type="transmembrane region" description="Helical" evidence="1">
    <location>
        <begin position="81"/>
        <end position="105"/>
    </location>
</feature>
<dbReference type="AlphaFoldDB" id="A0A239WJ54"/>
<dbReference type="EMBL" id="LT906465">
    <property type="protein sequence ID" value="SNV34156.1"/>
    <property type="molecule type" value="Genomic_DNA"/>
</dbReference>
<name>A0A239WJ54_9FLAO</name>
<protein>
    <submittedName>
        <fullName evidence="2">Uncharacterized protein</fullName>
    </submittedName>
</protein>
<keyword evidence="1" id="KW-0812">Transmembrane</keyword>
<evidence type="ECO:0000256" key="1">
    <source>
        <dbReference type="SAM" id="Phobius"/>
    </source>
</evidence>
<dbReference type="Proteomes" id="UP000215196">
    <property type="component" value="Chromosome 1"/>
</dbReference>
<accession>A0A239WJ54</accession>
<evidence type="ECO:0000313" key="3">
    <source>
        <dbReference type="Proteomes" id="UP000215196"/>
    </source>
</evidence>
<keyword evidence="3" id="KW-1185">Reference proteome</keyword>
<keyword evidence="1" id="KW-1133">Transmembrane helix</keyword>
<gene>
    <name evidence="2" type="ORF">SAMEA4412677_00275</name>
</gene>
<dbReference type="KEGG" id="ctak:4412677_00275"/>
<proteinExistence type="predicted"/>
<sequence>MKYLEQNFKRDKRSFQITEKGVLVKLNSKNEIQQYEVPFEEIGTQTLIYRNSPDTAVILLLFSSLFNIIFLLALLDDSFGLTITGGKIVLFIFIVIFTVLVAIFGKSLKSENIKKLDGIKPLLFFYDHKSEKEVDGFIAEILNSKRDFFIKEYYKIDNLLPIEVQKNRIHWLYESKYINEDDAKFILEELDRKRIIEGL</sequence>
<keyword evidence="1" id="KW-0472">Membrane</keyword>
<dbReference type="RefSeq" id="WP_095069671.1">
    <property type="nucleotide sequence ID" value="NZ_CALTUO010000009.1"/>
</dbReference>
<evidence type="ECO:0000313" key="2">
    <source>
        <dbReference type="EMBL" id="SNV34156.1"/>
    </source>
</evidence>
<reference evidence="2 3" key="1">
    <citation type="submission" date="2017-06" db="EMBL/GenBank/DDBJ databases">
        <authorList>
            <consortium name="Pathogen Informatics"/>
        </authorList>
    </citation>
    <scope>NUCLEOTIDE SEQUENCE [LARGE SCALE GENOMIC DNA]</scope>
    <source>
        <strain evidence="2 3">NCTC13490</strain>
    </source>
</reference>
<organism evidence="2 3">
    <name type="scientific">Chryseobacterium taklimakanense</name>
    <dbReference type="NCBI Taxonomy" id="536441"/>
    <lineage>
        <taxon>Bacteria</taxon>
        <taxon>Pseudomonadati</taxon>
        <taxon>Bacteroidota</taxon>
        <taxon>Flavobacteriia</taxon>
        <taxon>Flavobacteriales</taxon>
        <taxon>Weeksellaceae</taxon>
        <taxon>Chryseobacterium group</taxon>
        <taxon>Chryseobacterium</taxon>
    </lineage>
</organism>